<evidence type="ECO:0000256" key="1">
    <source>
        <dbReference type="ARBA" id="ARBA00004613"/>
    </source>
</evidence>
<dbReference type="Gene3D" id="2.10.90.10">
    <property type="entry name" value="Cystine-knot cytokines"/>
    <property type="match status" value="1"/>
</dbReference>
<feature type="signal peptide" evidence="7">
    <location>
        <begin position="1"/>
        <end position="32"/>
    </location>
</feature>
<dbReference type="InterPro" id="IPR029034">
    <property type="entry name" value="Cystine-knot_cytokine"/>
</dbReference>
<dbReference type="PROSITE" id="PS51362">
    <property type="entry name" value="TGF_BETA_2"/>
    <property type="match status" value="1"/>
</dbReference>
<dbReference type="SUPFAM" id="SSF57501">
    <property type="entry name" value="Cystine-knot cytokines"/>
    <property type="match status" value="1"/>
</dbReference>
<feature type="domain" description="TGF-beta family profile" evidence="8">
    <location>
        <begin position="213"/>
        <end position="348"/>
    </location>
</feature>
<evidence type="ECO:0000256" key="7">
    <source>
        <dbReference type="SAM" id="SignalP"/>
    </source>
</evidence>
<proteinExistence type="inferred from homology"/>
<evidence type="ECO:0000313" key="9">
    <source>
        <dbReference type="EnsemblMetazoa" id="XP_050518891.1"/>
    </source>
</evidence>
<reference evidence="9" key="1">
    <citation type="submission" date="2025-05" db="UniProtKB">
        <authorList>
            <consortium name="EnsemblMetazoa"/>
        </authorList>
    </citation>
    <scope>IDENTIFICATION</scope>
</reference>
<dbReference type="PANTHER" id="PTHR11848">
    <property type="entry name" value="TGF-BETA FAMILY"/>
    <property type="match status" value="1"/>
</dbReference>
<evidence type="ECO:0000256" key="6">
    <source>
        <dbReference type="RuleBase" id="RU000354"/>
    </source>
</evidence>
<dbReference type="SMART" id="SM00204">
    <property type="entry name" value="TGFB"/>
    <property type="match status" value="1"/>
</dbReference>
<evidence type="ECO:0000256" key="4">
    <source>
        <dbReference type="ARBA" id="ARBA00023030"/>
    </source>
</evidence>
<keyword evidence="10" id="KW-1185">Reference proteome</keyword>
<feature type="chain" id="PRO_5045632879" description="TGF-beta family profile domain-containing protein" evidence="7">
    <location>
        <begin position="33"/>
        <end position="348"/>
    </location>
</feature>
<dbReference type="Proteomes" id="UP001652700">
    <property type="component" value="Unplaced"/>
</dbReference>
<evidence type="ECO:0000313" key="10">
    <source>
        <dbReference type="Proteomes" id="UP001652700"/>
    </source>
</evidence>
<dbReference type="RefSeq" id="XP_050518891.1">
    <property type="nucleotide sequence ID" value="XM_050662934.1"/>
</dbReference>
<dbReference type="PROSITE" id="PS00250">
    <property type="entry name" value="TGF_BETA_1"/>
    <property type="match status" value="1"/>
</dbReference>
<dbReference type="GeneID" id="126892999"/>
<evidence type="ECO:0000259" key="8">
    <source>
        <dbReference type="PROSITE" id="PS51362"/>
    </source>
</evidence>
<accession>A0ABM5L8X3</accession>
<comment type="subcellular location">
    <subcellularLocation>
        <location evidence="1">Secreted</location>
    </subcellularLocation>
</comment>
<name>A0ABM5L8X3_DIAVI</name>
<protein>
    <recommendedName>
        <fullName evidence="8">TGF-beta family profile domain-containing protein</fullName>
    </recommendedName>
</protein>
<organism evidence="9 10">
    <name type="scientific">Diabrotica virgifera virgifera</name>
    <name type="common">western corn rootworm</name>
    <dbReference type="NCBI Taxonomy" id="50390"/>
    <lineage>
        <taxon>Eukaryota</taxon>
        <taxon>Metazoa</taxon>
        <taxon>Ecdysozoa</taxon>
        <taxon>Arthropoda</taxon>
        <taxon>Hexapoda</taxon>
        <taxon>Insecta</taxon>
        <taxon>Pterygota</taxon>
        <taxon>Neoptera</taxon>
        <taxon>Endopterygota</taxon>
        <taxon>Coleoptera</taxon>
        <taxon>Polyphaga</taxon>
        <taxon>Cucujiformia</taxon>
        <taxon>Chrysomeloidea</taxon>
        <taxon>Chrysomelidae</taxon>
        <taxon>Galerucinae</taxon>
        <taxon>Diabroticina</taxon>
        <taxon>Diabroticites</taxon>
        <taxon>Diabrotica</taxon>
    </lineage>
</organism>
<comment type="similarity">
    <text evidence="2 6">Belongs to the TGF-beta family.</text>
</comment>
<dbReference type="InterPro" id="IPR001839">
    <property type="entry name" value="TGF-b_C"/>
</dbReference>
<dbReference type="PANTHER" id="PTHR11848:SF119">
    <property type="entry name" value="TGF-BETA FAMILY PROFILE DOMAIN-CONTAINING PROTEIN"/>
    <property type="match status" value="1"/>
</dbReference>
<evidence type="ECO:0000256" key="3">
    <source>
        <dbReference type="ARBA" id="ARBA00022525"/>
    </source>
</evidence>
<dbReference type="Pfam" id="PF00688">
    <property type="entry name" value="TGFb_propeptide"/>
    <property type="match status" value="1"/>
</dbReference>
<dbReference type="InterPro" id="IPR001111">
    <property type="entry name" value="TGF-b_propeptide"/>
</dbReference>
<dbReference type="Gene3D" id="2.60.120.970">
    <property type="match status" value="1"/>
</dbReference>
<keyword evidence="3" id="KW-0964">Secreted</keyword>
<sequence length="348" mass="39875">MGLGCHISARLAACFWTSFYILTLCLLNFSGADPGLFQDLGLKVLPDISKINISINEYTRMMNTYLQMRENSVDDATPVPKLVTFKLDRKVAWRSKVPSVRLRFPVAPNRDAELQSAQLRILTPPQHNDVSSVTVQVNLLLGSRRKRLIEERTFYLSRNSSKWCEADVSSAMRLWLSGEVNLGIELVCLDRKCNLNPLEAGITTLLHTSESRRVRRSIYHKERRTDCHKSRQKRRCCRQNMKVTFSKLEFPEMNFIVEPKVYEAGYCHGLCPPNFNHATNHSRIQSLMHQMEKRNASIRTSRSRIIPKACCAPSKLGSLEILLVDKDDPSKLMVEKWDNMKVIECACS</sequence>
<dbReference type="InterPro" id="IPR015615">
    <property type="entry name" value="TGF-beta-rel"/>
</dbReference>
<dbReference type="EnsemblMetazoa" id="XM_050662934.1">
    <property type="protein sequence ID" value="XP_050518891.1"/>
    <property type="gene ID" value="LOC126892999"/>
</dbReference>
<keyword evidence="4 6" id="KW-0339">Growth factor</keyword>
<evidence type="ECO:0000256" key="2">
    <source>
        <dbReference type="ARBA" id="ARBA00006656"/>
    </source>
</evidence>
<dbReference type="InterPro" id="IPR017948">
    <property type="entry name" value="TGFb_CS"/>
</dbReference>
<evidence type="ECO:0000256" key="5">
    <source>
        <dbReference type="ARBA" id="ARBA00023157"/>
    </source>
</evidence>
<keyword evidence="7" id="KW-0732">Signal</keyword>
<dbReference type="Pfam" id="PF00019">
    <property type="entry name" value="TGF_beta"/>
    <property type="match status" value="1"/>
</dbReference>
<keyword evidence="5" id="KW-1015">Disulfide bond</keyword>